<keyword evidence="3" id="KW-1003">Cell membrane</keyword>
<name>A0A7W2AIB4_9BACL</name>
<dbReference type="EMBL" id="JACEIP010000008">
    <property type="protein sequence ID" value="MBA4542683.1"/>
    <property type="molecule type" value="Genomic_DNA"/>
</dbReference>
<dbReference type="OrthoDB" id="9813426at2"/>
<dbReference type="Proteomes" id="UP000530514">
    <property type="component" value="Unassembled WGS sequence"/>
</dbReference>
<evidence type="ECO:0000313" key="10">
    <source>
        <dbReference type="Proteomes" id="UP000530514"/>
    </source>
</evidence>
<dbReference type="GO" id="GO:0005886">
    <property type="term" value="C:plasma membrane"/>
    <property type="evidence" value="ECO:0007669"/>
    <property type="project" value="UniProtKB-SubCell"/>
</dbReference>
<evidence type="ECO:0000259" key="8">
    <source>
        <dbReference type="Pfam" id="PF09335"/>
    </source>
</evidence>
<dbReference type="PANTHER" id="PTHR42709">
    <property type="entry name" value="ALKALINE PHOSPHATASE LIKE PROTEIN"/>
    <property type="match status" value="1"/>
</dbReference>
<gene>
    <name evidence="9" type="ORF">H1164_07180</name>
</gene>
<proteinExistence type="inferred from homology"/>
<sequence length="197" mass="22184">MLHTVLHYLQSFGVWGLFGSTAIEATSVPFPGALFLLIYGYLMPIGTWQLVLLSAVNSLIYALFSLIPYYIGMKIGKLSKKKLDPQKIEKAQHWFQKYGDWSIALSRPTGFGNYMSYICGLSNISICRYLVFTFIGVFPWNTLLLFIGRQGNLETIQKFLQLLKQGGTIALIVFVLACSGWIFAKKIRMGKGESSPY</sequence>
<keyword evidence="5 7" id="KW-1133">Transmembrane helix</keyword>
<evidence type="ECO:0000256" key="5">
    <source>
        <dbReference type="ARBA" id="ARBA00022989"/>
    </source>
</evidence>
<evidence type="ECO:0000256" key="1">
    <source>
        <dbReference type="ARBA" id="ARBA00004651"/>
    </source>
</evidence>
<dbReference type="PANTHER" id="PTHR42709:SF6">
    <property type="entry name" value="UNDECAPRENYL PHOSPHATE TRANSPORTER A"/>
    <property type="match status" value="1"/>
</dbReference>
<evidence type="ECO:0000256" key="4">
    <source>
        <dbReference type="ARBA" id="ARBA00022692"/>
    </source>
</evidence>
<reference evidence="9 10" key="1">
    <citation type="submission" date="2020-07" db="EMBL/GenBank/DDBJ databases">
        <authorList>
            <person name="Feng H."/>
        </authorList>
    </citation>
    <scope>NUCLEOTIDE SEQUENCE [LARGE SCALE GENOMIC DNA]</scope>
    <source>
        <strain evidence="10">s-11</strain>
    </source>
</reference>
<evidence type="ECO:0000256" key="2">
    <source>
        <dbReference type="ARBA" id="ARBA00010792"/>
    </source>
</evidence>
<comment type="subcellular location">
    <subcellularLocation>
        <location evidence="1">Cell membrane</location>
        <topology evidence="1">Multi-pass membrane protein</topology>
    </subcellularLocation>
</comment>
<feature type="domain" description="VTT" evidence="8">
    <location>
        <begin position="30"/>
        <end position="149"/>
    </location>
</feature>
<evidence type="ECO:0000256" key="3">
    <source>
        <dbReference type="ARBA" id="ARBA00022475"/>
    </source>
</evidence>
<feature type="transmembrane region" description="Helical" evidence="7">
    <location>
        <begin position="167"/>
        <end position="184"/>
    </location>
</feature>
<protein>
    <submittedName>
        <fullName evidence="9">VTT domain-containing protein</fullName>
    </submittedName>
</protein>
<evidence type="ECO:0000256" key="6">
    <source>
        <dbReference type="ARBA" id="ARBA00023136"/>
    </source>
</evidence>
<accession>A0A7W2AIB4</accession>
<feature type="transmembrane region" description="Helical" evidence="7">
    <location>
        <begin position="48"/>
        <end position="71"/>
    </location>
</feature>
<comment type="similarity">
    <text evidence="2">Belongs to the DedA family.</text>
</comment>
<keyword evidence="10" id="KW-1185">Reference proteome</keyword>
<dbReference type="Pfam" id="PF09335">
    <property type="entry name" value="VTT_dom"/>
    <property type="match status" value="1"/>
</dbReference>
<keyword evidence="6 7" id="KW-0472">Membrane</keyword>
<dbReference type="AlphaFoldDB" id="A0A7W2AIB4"/>
<comment type="caution">
    <text evidence="9">The sequence shown here is derived from an EMBL/GenBank/DDBJ whole genome shotgun (WGS) entry which is preliminary data.</text>
</comment>
<dbReference type="InterPro" id="IPR032816">
    <property type="entry name" value="VTT_dom"/>
</dbReference>
<feature type="transmembrane region" description="Helical" evidence="7">
    <location>
        <begin position="12"/>
        <end position="42"/>
    </location>
</feature>
<feature type="transmembrane region" description="Helical" evidence="7">
    <location>
        <begin position="126"/>
        <end position="147"/>
    </location>
</feature>
<keyword evidence="4 7" id="KW-0812">Transmembrane</keyword>
<organism evidence="9 10">
    <name type="scientific">Thermoactinomyces daqus</name>
    <dbReference type="NCBI Taxonomy" id="1329516"/>
    <lineage>
        <taxon>Bacteria</taxon>
        <taxon>Bacillati</taxon>
        <taxon>Bacillota</taxon>
        <taxon>Bacilli</taxon>
        <taxon>Bacillales</taxon>
        <taxon>Thermoactinomycetaceae</taxon>
        <taxon>Thermoactinomyces</taxon>
    </lineage>
</organism>
<evidence type="ECO:0000256" key="7">
    <source>
        <dbReference type="SAM" id="Phobius"/>
    </source>
</evidence>
<dbReference type="InterPro" id="IPR051311">
    <property type="entry name" value="DedA_domain"/>
</dbReference>
<evidence type="ECO:0000313" key="9">
    <source>
        <dbReference type="EMBL" id="MBA4542683.1"/>
    </source>
</evidence>
<dbReference type="RefSeq" id="WP_052154355.1">
    <property type="nucleotide sequence ID" value="NZ_JACEIP010000008.1"/>
</dbReference>